<dbReference type="Proteomes" id="UP000023152">
    <property type="component" value="Unassembled WGS sequence"/>
</dbReference>
<comment type="caution">
    <text evidence="3">The sequence shown here is derived from an EMBL/GenBank/DDBJ whole genome shotgun (WGS) entry which is preliminary data.</text>
</comment>
<sequence>ISYFDKKMIIFVCGCNASFNKRKKIYIEYGVRPPVSARSNKASTHLSKKNKKRVRTNPNSIQIKILGLKPRIQKKIKEFVFLFYYYFYFIFSNDCIFVNRHAPHQQKIMFTLPVTKDDWIGAFGSGVKVCLCMFFLKMKKVFQFIIVFICSMIKKKRLEKFEKRSGKKNEKKRDCKRKYIEKGKMNLKGWKGGKKKRKKTKRKKIENKKKRKKHLHLHRNGDIDTEDSLMCELLKLLEKFAKIKSRPVK</sequence>
<feature type="transmembrane region" description="Helical" evidence="2">
    <location>
        <begin position="119"/>
        <end position="136"/>
    </location>
</feature>
<keyword evidence="4" id="KW-1185">Reference proteome</keyword>
<feature type="transmembrane region" description="Helical" evidence="2">
    <location>
        <begin position="79"/>
        <end position="99"/>
    </location>
</feature>
<feature type="compositionally biased region" description="Basic residues" evidence="1">
    <location>
        <begin position="191"/>
        <end position="217"/>
    </location>
</feature>
<evidence type="ECO:0000256" key="2">
    <source>
        <dbReference type="SAM" id="Phobius"/>
    </source>
</evidence>
<accession>X6MEF2</accession>
<feature type="non-terminal residue" evidence="3">
    <location>
        <position position="1"/>
    </location>
</feature>
<proteinExistence type="predicted"/>
<keyword evidence="2" id="KW-0472">Membrane</keyword>
<evidence type="ECO:0000313" key="4">
    <source>
        <dbReference type="Proteomes" id="UP000023152"/>
    </source>
</evidence>
<reference evidence="3 4" key="1">
    <citation type="journal article" date="2013" name="Curr. Biol.">
        <title>The Genome of the Foraminiferan Reticulomyxa filosa.</title>
        <authorList>
            <person name="Glockner G."/>
            <person name="Hulsmann N."/>
            <person name="Schleicher M."/>
            <person name="Noegel A.A."/>
            <person name="Eichinger L."/>
            <person name="Gallinger C."/>
            <person name="Pawlowski J."/>
            <person name="Sierra R."/>
            <person name="Euteneuer U."/>
            <person name="Pillet L."/>
            <person name="Moustafa A."/>
            <person name="Platzer M."/>
            <person name="Groth M."/>
            <person name="Szafranski K."/>
            <person name="Schliwa M."/>
        </authorList>
    </citation>
    <scope>NUCLEOTIDE SEQUENCE [LARGE SCALE GENOMIC DNA]</scope>
</reference>
<keyword evidence="2" id="KW-0812">Transmembrane</keyword>
<protein>
    <submittedName>
        <fullName evidence="3">Uncharacterized protein</fullName>
    </submittedName>
</protein>
<gene>
    <name evidence="3" type="ORF">RFI_25325</name>
</gene>
<organism evidence="3 4">
    <name type="scientific">Reticulomyxa filosa</name>
    <dbReference type="NCBI Taxonomy" id="46433"/>
    <lineage>
        <taxon>Eukaryota</taxon>
        <taxon>Sar</taxon>
        <taxon>Rhizaria</taxon>
        <taxon>Retaria</taxon>
        <taxon>Foraminifera</taxon>
        <taxon>Monothalamids</taxon>
        <taxon>Reticulomyxidae</taxon>
        <taxon>Reticulomyxa</taxon>
    </lineage>
</organism>
<dbReference type="EMBL" id="ASPP01021779">
    <property type="protein sequence ID" value="ETO12051.1"/>
    <property type="molecule type" value="Genomic_DNA"/>
</dbReference>
<keyword evidence="2" id="KW-1133">Transmembrane helix</keyword>
<evidence type="ECO:0000256" key="1">
    <source>
        <dbReference type="SAM" id="MobiDB-lite"/>
    </source>
</evidence>
<evidence type="ECO:0000313" key="3">
    <source>
        <dbReference type="EMBL" id="ETO12051.1"/>
    </source>
</evidence>
<feature type="region of interest" description="Disordered" evidence="1">
    <location>
        <begin position="188"/>
        <end position="217"/>
    </location>
</feature>
<dbReference type="AlphaFoldDB" id="X6MEF2"/>
<name>X6MEF2_RETFI</name>